<evidence type="ECO:0000256" key="1">
    <source>
        <dbReference type="SAM" id="Phobius"/>
    </source>
</evidence>
<evidence type="ECO:0000313" key="3">
    <source>
        <dbReference type="Proteomes" id="UP001176468"/>
    </source>
</evidence>
<evidence type="ECO:0000313" key="2">
    <source>
        <dbReference type="EMBL" id="MDO7843470.1"/>
    </source>
</evidence>
<comment type="caution">
    <text evidence="2">The sequence shown here is derived from an EMBL/GenBank/DDBJ whole genome shotgun (WGS) entry which is preliminary data.</text>
</comment>
<dbReference type="RefSeq" id="WP_304561921.1">
    <property type="nucleotide sequence ID" value="NZ_JAUQSZ010000009.1"/>
</dbReference>
<reference evidence="2" key="1">
    <citation type="submission" date="2023-07" db="EMBL/GenBank/DDBJ databases">
        <authorList>
            <person name="Kim M.K."/>
        </authorList>
    </citation>
    <scope>NUCLEOTIDE SEQUENCE</scope>
    <source>
        <strain evidence="2">CA1-15</strain>
    </source>
</reference>
<dbReference type="EMBL" id="JAUQSZ010000009">
    <property type="protein sequence ID" value="MDO7843470.1"/>
    <property type="molecule type" value="Genomic_DNA"/>
</dbReference>
<evidence type="ECO:0008006" key="4">
    <source>
        <dbReference type="Google" id="ProtNLM"/>
    </source>
</evidence>
<name>A0ABT9A2K2_9SPHN</name>
<keyword evidence="3" id="KW-1185">Reference proteome</keyword>
<keyword evidence="1" id="KW-1133">Transmembrane helix</keyword>
<proteinExistence type="predicted"/>
<protein>
    <recommendedName>
        <fullName evidence="4">Holin</fullName>
    </recommendedName>
</protein>
<sequence>MSETPDTGTIAPIAQAETVNVSAGSQGDVHPAYVWIIGGFTIAVLIGFGLVTWAVLKGDVGAGIDAATKGSIIQTWNNLAVGASAVWTGTKLVDAIAKRRTS</sequence>
<organism evidence="2 3">
    <name type="scientific">Sphingomonas immobilis</name>
    <dbReference type="NCBI Taxonomy" id="3063997"/>
    <lineage>
        <taxon>Bacteria</taxon>
        <taxon>Pseudomonadati</taxon>
        <taxon>Pseudomonadota</taxon>
        <taxon>Alphaproteobacteria</taxon>
        <taxon>Sphingomonadales</taxon>
        <taxon>Sphingomonadaceae</taxon>
        <taxon>Sphingomonas</taxon>
    </lineage>
</organism>
<gene>
    <name evidence="2" type="ORF">Q5H94_14130</name>
</gene>
<accession>A0ABT9A2K2</accession>
<dbReference type="Proteomes" id="UP001176468">
    <property type="component" value="Unassembled WGS sequence"/>
</dbReference>
<keyword evidence="1" id="KW-0812">Transmembrane</keyword>
<keyword evidence="1" id="KW-0472">Membrane</keyword>
<feature type="transmembrane region" description="Helical" evidence="1">
    <location>
        <begin position="32"/>
        <end position="56"/>
    </location>
</feature>